<sequence>MDQSDVEYTRRQKSENYLYLKPKTILRTGFRIYKNHFKDYYLIAFKACLWLLIPIYGFAKYLSLNGLISYLVFYEVIEEPDTIKEAHRFIESRIWKFFSAAILVIFAIQIILLIIKGILLPVLIVISGFIYSLFSQFNLDNVSQFFLQNKIFNDFLIAIHSFKYFLKTFIYLFVYIFAIGHLLIFDVLLAVTENMTAFESLKYSKELTQRHLSPILLVTLLETLVIIPGIYLVDSSLSFITFPLLNNTEKHPLLVFLIFAIYIIISFIFLAFLNSYCLAIKAVTTHELIKISNNFKIK</sequence>
<keyword evidence="1" id="KW-0812">Transmembrane</keyword>
<feature type="transmembrane region" description="Helical" evidence="1">
    <location>
        <begin position="169"/>
        <end position="191"/>
    </location>
</feature>
<feature type="transmembrane region" description="Helical" evidence="1">
    <location>
        <begin position="40"/>
        <end position="59"/>
    </location>
</feature>
<keyword evidence="1" id="KW-1133">Transmembrane helix</keyword>
<evidence type="ECO:0008006" key="4">
    <source>
        <dbReference type="Google" id="ProtNLM"/>
    </source>
</evidence>
<dbReference type="RefSeq" id="WP_144870694.1">
    <property type="nucleotide sequence ID" value="NZ_LR213909.1"/>
</dbReference>
<keyword evidence="3" id="KW-1185">Reference proteome</keyword>
<feature type="transmembrane region" description="Helical" evidence="1">
    <location>
        <begin position="122"/>
        <end position="139"/>
    </location>
</feature>
<evidence type="ECO:0000313" key="3">
    <source>
        <dbReference type="Proteomes" id="UP000320055"/>
    </source>
</evidence>
<gene>
    <name evidence="2" type="ORF">H1P_1580010</name>
</gene>
<feature type="transmembrane region" description="Helical" evidence="1">
    <location>
        <begin position="212"/>
        <end position="233"/>
    </location>
</feature>
<dbReference type="AlphaFoldDB" id="A0A563VMJ8"/>
<dbReference type="Proteomes" id="UP000320055">
    <property type="component" value="Unassembled WGS sequence"/>
</dbReference>
<dbReference type="EMBL" id="CAACVJ010000066">
    <property type="protein sequence ID" value="VEP12641.1"/>
    <property type="molecule type" value="Genomic_DNA"/>
</dbReference>
<evidence type="ECO:0000256" key="1">
    <source>
        <dbReference type="SAM" id="Phobius"/>
    </source>
</evidence>
<reference evidence="2 3" key="1">
    <citation type="submission" date="2019-01" db="EMBL/GenBank/DDBJ databases">
        <authorList>
            <person name="Brito A."/>
        </authorList>
    </citation>
    <scope>NUCLEOTIDE SEQUENCE [LARGE SCALE GENOMIC DNA]</scope>
    <source>
        <strain evidence="2">1</strain>
    </source>
</reference>
<accession>A0A563VMJ8</accession>
<feature type="transmembrane region" description="Helical" evidence="1">
    <location>
        <begin position="253"/>
        <end position="273"/>
    </location>
</feature>
<proteinExistence type="predicted"/>
<dbReference type="OrthoDB" id="426215at2"/>
<organism evidence="2 3">
    <name type="scientific">Hyella patelloides LEGE 07179</name>
    <dbReference type="NCBI Taxonomy" id="945734"/>
    <lineage>
        <taxon>Bacteria</taxon>
        <taxon>Bacillati</taxon>
        <taxon>Cyanobacteriota</taxon>
        <taxon>Cyanophyceae</taxon>
        <taxon>Pleurocapsales</taxon>
        <taxon>Hyellaceae</taxon>
        <taxon>Hyella</taxon>
    </lineage>
</organism>
<name>A0A563VMJ8_9CYAN</name>
<keyword evidence="1" id="KW-0472">Membrane</keyword>
<feature type="transmembrane region" description="Helical" evidence="1">
    <location>
        <begin position="94"/>
        <end position="115"/>
    </location>
</feature>
<evidence type="ECO:0000313" key="2">
    <source>
        <dbReference type="EMBL" id="VEP12641.1"/>
    </source>
</evidence>
<protein>
    <recommendedName>
        <fullName evidence="4">Glycerophosphoryl diester phosphodiesterase membrane domain-containing protein</fullName>
    </recommendedName>
</protein>